<dbReference type="GO" id="GO:0005634">
    <property type="term" value="C:nucleus"/>
    <property type="evidence" value="ECO:0007669"/>
    <property type="project" value="TreeGrafter"/>
</dbReference>
<sequence length="816" mass="89797">MPDESKAKAFPDISSKLSAAPKRSLFERQKAEAEAKRARERAETAAVYEDFVKSFDDDGHSNTRTTSSSTNFRSSGHSGPGTLGGGVGPPPKRHFTSSSLNRNSGPGSLGPAPSLARKRTYDGFYRDRDRDNTSHGIFGYEDNDPPAAFRASDDEEERVAEDKEAERAVAKPTVYLSSLPPGSSPAVIKSLIPGNLTVDGVKIMPPSTQASTERRSFSAIVTLAQETAASDIDSAVSALQGKYLGWGYYLSISRHLSSAAIHSGMPVAVGSSSTSSLPFGAKPINQAPVGRLSRAPPPGPHRGGFAPPSSYGSQYARPASTAHIEVKPPSDLKQIRLIHKTLENLLKYGPEFEALLMSRPEVQREEKWAWIWDARSVGGVWYRWKLWDILTNPKINQSHYRKNDSPTTTFIFEGGANWIGPENPIRFEYATTLGEFVSDEDYNSSEEEESDNEDTRRRHAVDDSLATQDGIGYMDPLQKAKLTHLLARLPTANTKLRRGDVARVTAFAIQHASAGAEEVVEMLAANVLRPFAYSRANPNREEAQTALRESEANAFNTGEKTDNALSGSGKISEDTSAAKLVGLYVISDIFSSSSTSGVRHAWRYRQLFENAFRTHKVFEHLGRLEKELGWGRLKADKWKRSVGSILHLWEGWSVFPQAAQEHFVQVFENPPLTEKEVEEEKKKTEAEQITSSLGNKGKSRWKTVDEDAPAGGRFDPSQMSGPEQQSAQASDDGLEGEPMSDIDGVPMEDSDVEEAELDGQPLDMDVDMENAQEHQRQPDQATKTASKPEENTPVGRVRRPRPKAEDMFADSDDEND</sequence>
<keyword evidence="1" id="KW-0694">RNA-binding</keyword>
<dbReference type="EMBL" id="LFMY01000002">
    <property type="protein sequence ID" value="OKL63554.1"/>
    <property type="molecule type" value="Genomic_DNA"/>
</dbReference>
<accession>A0A1Q5QC94</accession>
<feature type="compositionally biased region" description="Acidic residues" evidence="2">
    <location>
        <begin position="807"/>
        <end position="816"/>
    </location>
</feature>
<name>A0A1Q5QC94_TALAT</name>
<dbReference type="GeneID" id="31001045"/>
<dbReference type="InterPro" id="IPR035967">
    <property type="entry name" value="SWAP/Surp_sf"/>
</dbReference>
<evidence type="ECO:0000313" key="4">
    <source>
        <dbReference type="EMBL" id="OKL63554.1"/>
    </source>
</evidence>
<dbReference type="RefSeq" id="XP_020123675.1">
    <property type="nucleotide sequence ID" value="XM_020260938.1"/>
</dbReference>
<feature type="region of interest" description="Disordered" evidence="2">
    <location>
        <begin position="674"/>
        <end position="816"/>
    </location>
</feature>
<feature type="region of interest" description="Disordered" evidence="2">
    <location>
        <begin position="543"/>
        <end position="569"/>
    </location>
</feature>
<dbReference type="PANTHER" id="PTHR23140:SF0">
    <property type="entry name" value="U2 SNRNP-ASSOCIATED SURP MOTIF-CONTAINING PROTEIN"/>
    <property type="match status" value="1"/>
</dbReference>
<feature type="compositionally biased region" description="Basic and acidic residues" evidence="2">
    <location>
        <begin position="119"/>
        <end position="133"/>
    </location>
</feature>
<feature type="compositionally biased region" description="Gly residues" evidence="2">
    <location>
        <begin position="78"/>
        <end position="87"/>
    </location>
</feature>
<dbReference type="Gene3D" id="1.10.10.790">
    <property type="entry name" value="Surp module"/>
    <property type="match status" value="1"/>
</dbReference>
<feature type="compositionally biased region" description="Polar residues" evidence="2">
    <location>
        <begin position="96"/>
        <end position="106"/>
    </location>
</feature>
<evidence type="ECO:0000313" key="5">
    <source>
        <dbReference type="Proteomes" id="UP000214365"/>
    </source>
</evidence>
<dbReference type="PANTHER" id="PTHR23140">
    <property type="entry name" value="RNA PROCESSING PROTEIN LD23810P"/>
    <property type="match status" value="1"/>
</dbReference>
<feature type="compositionally biased region" description="Acidic residues" evidence="2">
    <location>
        <begin position="732"/>
        <end position="757"/>
    </location>
</feature>
<dbReference type="OrthoDB" id="377209at2759"/>
<feature type="domain" description="CID" evidence="3">
    <location>
        <begin position="474"/>
        <end position="671"/>
    </location>
</feature>
<dbReference type="Pfam" id="PF01805">
    <property type="entry name" value="Surp"/>
    <property type="match status" value="1"/>
</dbReference>
<dbReference type="InterPro" id="IPR000061">
    <property type="entry name" value="Surp"/>
</dbReference>
<dbReference type="Proteomes" id="UP000214365">
    <property type="component" value="Unassembled WGS sequence"/>
</dbReference>
<feature type="compositionally biased region" description="Low complexity" evidence="2">
    <location>
        <begin position="62"/>
        <end position="77"/>
    </location>
</feature>
<feature type="region of interest" description="Disordered" evidence="2">
    <location>
        <begin position="440"/>
        <end position="459"/>
    </location>
</feature>
<feature type="compositionally biased region" description="Basic and acidic residues" evidence="2">
    <location>
        <begin position="24"/>
        <end position="43"/>
    </location>
</feature>
<proteinExistence type="predicted"/>
<keyword evidence="5" id="KW-1185">Reference proteome</keyword>
<evidence type="ECO:0000259" key="3">
    <source>
        <dbReference type="PROSITE" id="PS51391"/>
    </source>
</evidence>
<dbReference type="SMART" id="SM00582">
    <property type="entry name" value="RPR"/>
    <property type="match status" value="1"/>
</dbReference>
<dbReference type="STRING" id="1441469.A0A1Q5QC94"/>
<comment type="caution">
    <text evidence="4">The sequence shown here is derived from an EMBL/GenBank/DDBJ whole genome shotgun (WGS) entry which is preliminary data.</text>
</comment>
<protein>
    <recommendedName>
        <fullName evidence="3">CID domain-containing protein</fullName>
    </recommendedName>
</protein>
<feature type="compositionally biased region" description="Basic and acidic residues" evidence="2">
    <location>
        <begin position="674"/>
        <end position="686"/>
    </location>
</feature>
<evidence type="ECO:0000256" key="1">
    <source>
        <dbReference type="ARBA" id="ARBA00022884"/>
    </source>
</evidence>
<dbReference type="GO" id="GO:0006396">
    <property type="term" value="P:RNA processing"/>
    <property type="evidence" value="ECO:0007669"/>
    <property type="project" value="InterPro"/>
</dbReference>
<reference evidence="4 5" key="1">
    <citation type="submission" date="2015-06" db="EMBL/GenBank/DDBJ databases">
        <title>Talaromyces atroroseus IBT 11181 draft genome.</title>
        <authorList>
            <person name="Rasmussen K.B."/>
            <person name="Rasmussen S."/>
            <person name="Petersen B."/>
            <person name="Sicheritz-Ponten T."/>
            <person name="Mortensen U.H."/>
            <person name="Thrane U."/>
        </authorList>
    </citation>
    <scope>NUCLEOTIDE SEQUENCE [LARGE SCALE GENOMIC DNA]</scope>
    <source>
        <strain evidence="4 5">IBT 11181</strain>
    </source>
</reference>
<gene>
    <name evidence="4" type="ORF">UA08_01290</name>
</gene>
<dbReference type="InterPro" id="IPR008942">
    <property type="entry name" value="ENTH_VHS"/>
</dbReference>
<feature type="region of interest" description="Disordered" evidence="2">
    <location>
        <begin position="290"/>
        <end position="318"/>
    </location>
</feature>
<dbReference type="InterPro" id="IPR006569">
    <property type="entry name" value="CID_dom"/>
</dbReference>
<feature type="compositionally biased region" description="Acidic residues" evidence="2">
    <location>
        <begin position="440"/>
        <end position="452"/>
    </location>
</feature>
<feature type="compositionally biased region" description="Basic and acidic residues" evidence="2">
    <location>
        <begin position="50"/>
        <end position="61"/>
    </location>
</feature>
<feature type="compositionally biased region" description="Polar residues" evidence="2">
    <location>
        <begin position="717"/>
        <end position="729"/>
    </location>
</feature>
<feature type="region of interest" description="Disordered" evidence="2">
    <location>
        <begin position="1"/>
        <end position="158"/>
    </location>
</feature>
<dbReference type="AlphaFoldDB" id="A0A1Q5QC94"/>
<evidence type="ECO:0000256" key="2">
    <source>
        <dbReference type="SAM" id="MobiDB-lite"/>
    </source>
</evidence>
<dbReference type="InterPro" id="IPR051485">
    <property type="entry name" value="SR-CTD_assoc_factor"/>
</dbReference>
<dbReference type="Gene3D" id="1.25.40.90">
    <property type="match status" value="1"/>
</dbReference>
<dbReference type="GO" id="GO:0003723">
    <property type="term" value="F:RNA binding"/>
    <property type="evidence" value="ECO:0007669"/>
    <property type="project" value="UniProtKB-KW"/>
</dbReference>
<dbReference type="SUPFAM" id="SSF109905">
    <property type="entry name" value="Surp module (SWAP domain)"/>
    <property type="match status" value="1"/>
</dbReference>
<feature type="compositionally biased region" description="Polar residues" evidence="2">
    <location>
        <begin position="553"/>
        <end position="566"/>
    </location>
</feature>
<organism evidence="4 5">
    <name type="scientific">Talaromyces atroroseus</name>
    <dbReference type="NCBI Taxonomy" id="1441469"/>
    <lineage>
        <taxon>Eukaryota</taxon>
        <taxon>Fungi</taxon>
        <taxon>Dikarya</taxon>
        <taxon>Ascomycota</taxon>
        <taxon>Pezizomycotina</taxon>
        <taxon>Eurotiomycetes</taxon>
        <taxon>Eurotiomycetidae</taxon>
        <taxon>Eurotiales</taxon>
        <taxon>Trichocomaceae</taxon>
        <taxon>Talaromyces</taxon>
        <taxon>Talaromyces sect. Trachyspermi</taxon>
    </lineage>
</organism>
<dbReference type="PROSITE" id="PS51391">
    <property type="entry name" value="CID"/>
    <property type="match status" value="1"/>
</dbReference>